<dbReference type="RefSeq" id="WP_238221200.1">
    <property type="nucleotide sequence ID" value="NZ_BPQD01000001.1"/>
</dbReference>
<proteinExistence type="predicted"/>
<keyword evidence="3" id="KW-1185">Reference proteome</keyword>
<reference evidence="3" key="1">
    <citation type="journal article" date="2019" name="Int. J. Syst. Evol. Microbiol.">
        <title>The Global Catalogue of Microorganisms (GCM) 10K type strain sequencing project: providing services to taxonomists for standard genome sequencing and annotation.</title>
        <authorList>
            <consortium name="The Broad Institute Genomics Platform"/>
            <consortium name="The Broad Institute Genome Sequencing Center for Infectious Disease"/>
            <person name="Wu L."/>
            <person name="Ma J."/>
        </authorList>
    </citation>
    <scope>NUCLEOTIDE SEQUENCE [LARGE SCALE GENOMIC DNA]</scope>
    <source>
        <strain evidence="3">CECT 7069</strain>
    </source>
</reference>
<dbReference type="CDD" id="cd00090">
    <property type="entry name" value="HTH_ARSR"/>
    <property type="match status" value="1"/>
</dbReference>
<evidence type="ECO:0000313" key="2">
    <source>
        <dbReference type="EMBL" id="MDN3589855.1"/>
    </source>
</evidence>
<dbReference type="Gene3D" id="1.10.10.10">
    <property type="entry name" value="Winged helix-like DNA-binding domain superfamily/Winged helix DNA-binding domain"/>
    <property type="match status" value="1"/>
</dbReference>
<organism evidence="2 3">
    <name type="scientific">Methylobacterium adhaesivum</name>
    <dbReference type="NCBI Taxonomy" id="333297"/>
    <lineage>
        <taxon>Bacteria</taxon>
        <taxon>Pseudomonadati</taxon>
        <taxon>Pseudomonadota</taxon>
        <taxon>Alphaproteobacteria</taxon>
        <taxon>Hyphomicrobiales</taxon>
        <taxon>Methylobacteriaceae</taxon>
        <taxon>Methylobacterium</taxon>
    </lineage>
</organism>
<dbReference type="InterPro" id="IPR036390">
    <property type="entry name" value="WH_DNA-bd_sf"/>
</dbReference>
<protein>
    <submittedName>
        <fullName evidence="2">MarR family winged helix-turn-helix transcriptional regulator</fullName>
    </submittedName>
</protein>
<gene>
    <name evidence="2" type="ORF">QWZ12_04435</name>
</gene>
<dbReference type="EMBL" id="JAUFPX010000002">
    <property type="protein sequence ID" value="MDN3589855.1"/>
    <property type="molecule type" value="Genomic_DNA"/>
</dbReference>
<dbReference type="InterPro" id="IPR011991">
    <property type="entry name" value="ArsR-like_HTH"/>
</dbReference>
<dbReference type="InterPro" id="IPR000835">
    <property type="entry name" value="HTH_MarR-typ"/>
</dbReference>
<evidence type="ECO:0000259" key="1">
    <source>
        <dbReference type="PROSITE" id="PS50995"/>
    </source>
</evidence>
<sequence>MITKPMPATVCTCLAVRQGARQLTQFYDRHLAPVGLRATQYPILARLHRDGPMSINALAACLVVDRTTLGRALRPLERDGLVAMAAGRDARTRQLSLTPAGAERFAVALPLWQGAQAAFERGYGTAEALALRAAMARVVETI</sequence>
<evidence type="ECO:0000313" key="3">
    <source>
        <dbReference type="Proteomes" id="UP001224644"/>
    </source>
</evidence>
<comment type="caution">
    <text evidence="2">The sequence shown here is derived from an EMBL/GenBank/DDBJ whole genome shotgun (WGS) entry which is preliminary data.</text>
</comment>
<dbReference type="SMART" id="SM00347">
    <property type="entry name" value="HTH_MARR"/>
    <property type="match status" value="1"/>
</dbReference>
<feature type="domain" description="HTH marR-type" evidence="1">
    <location>
        <begin position="1"/>
        <end position="140"/>
    </location>
</feature>
<dbReference type="Proteomes" id="UP001224644">
    <property type="component" value="Unassembled WGS sequence"/>
</dbReference>
<dbReference type="PROSITE" id="PS50995">
    <property type="entry name" value="HTH_MARR_2"/>
    <property type="match status" value="1"/>
</dbReference>
<dbReference type="Pfam" id="PF01047">
    <property type="entry name" value="MarR"/>
    <property type="match status" value="1"/>
</dbReference>
<dbReference type="SUPFAM" id="SSF46785">
    <property type="entry name" value="Winged helix' DNA-binding domain"/>
    <property type="match status" value="1"/>
</dbReference>
<dbReference type="InterPro" id="IPR039422">
    <property type="entry name" value="MarR/SlyA-like"/>
</dbReference>
<dbReference type="InterPro" id="IPR036388">
    <property type="entry name" value="WH-like_DNA-bd_sf"/>
</dbReference>
<name>A0ABT8BDI7_9HYPH</name>
<dbReference type="PANTHER" id="PTHR33164:SF105">
    <property type="entry name" value="TRANSCRIPTIONAL REPRESSOR PROTEIN-RELATED"/>
    <property type="match status" value="1"/>
</dbReference>
<dbReference type="PANTHER" id="PTHR33164">
    <property type="entry name" value="TRANSCRIPTIONAL REGULATOR, MARR FAMILY"/>
    <property type="match status" value="1"/>
</dbReference>
<accession>A0ABT8BDI7</accession>